<keyword evidence="1" id="KW-0472">Membrane</keyword>
<name>A0ABT7AGH5_9HYPH</name>
<comment type="caution">
    <text evidence="2">The sequence shown here is derived from an EMBL/GenBank/DDBJ whole genome shotgun (WGS) entry which is preliminary data.</text>
</comment>
<sequence length="49" mass="5017">MVGLIVGGALAAPLAGWLSRVLPLSELMTLVAFILAGMSIYNFARLGAA</sequence>
<proteinExistence type="predicted"/>
<dbReference type="RefSeq" id="WP_283739934.1">
    <property type="nucleotide sequence ID" value="NZ_JASJEV010000003.1"/>
</dbReference>
<evidence type="ECO:0000313" key="3">
    <source>
        <dbReference type="Proteomes" id="UP001321492"/>
    </source>
</evidence>
<keyword evidence="1" id="KW-0812">Transmembrane</keyword>
<keyword evidence="1" id="KW-1133">Transmembrane helix</keyword>
<keyword evidence="3" id="KW-1185">Reference proteome</keyword>
<evidence type="ECO:0000256" key="1">
    <source>
        <dbReference type="SAM" id="Phobius"/>
    </source>
</evidence>
<protein>
    <recommendedName>
        <fullName evidence="4">Membrane transporter protein</fullName>
    </recommendedName>
</protein>
<dbReference type="EMBL" id="JASJEV010000003">
    <property type="protein sequence ID" value="MDJ1157944.1"/>
    <property type="molecule type" value="Genomic_DNA"/>
</dbReference>
<reference evidence="2 3" key="1">
    <citation type="submission" date="2023-05" db="EMBL/GenBank/DDBJ databases">
        <title>Chelatococcus sp. nov., a moderately thermophilic bacterium isolated from hot spring microbial mat.</title>
        <authorList>
            <person name="Hu C.-J."/>
            <person name="Li W.-J."/>
        </authorList>
    </citation>
    <scope>NUCLEOTIDE SEQUENCE [LARGE SCALE GENOMIC DNA]</scope>
    <source>
        <strain evidence="2 3">SYSU G07232</strain>
    </source>
</reference>
<dbReference type="Proteomes" id="UP001321492">
    <property type="component" value="Unassembled WGS sequence"/>
</dbReference>
<gene>
    <name evidence="2" type="ORF">QNA08_06815</name>
</gene>
<evidence type="ECO:0008006" key="4">
    <source>
        <dbReference type="Google" id="ProtNLM"/>
    </source>
</evidence>
<evidence type="ECO:0000313" key="2">
    <source>
        <dbReference type="EMBL" id="MDJ1157944.1"/>
    </source>
</evidence>
<accession>A0ABT7AGH5</accession>
<organism evidence="2 3">
    <name type="scientific">Chelatococcus albus</name>
    <dbReference type="NCBI Taxonomy" id="3047466"/>
    <lineage>
        <taxon>Bacteria</taxon>
        <taxon>Pseudomonadati</taxon>
        <taxon>Pseudomonadota</taxon>
        <taxon>Alphaproteobacteria</taxon>
        <taxon>Hyphomicrobiales</taxon>
        <taxon>Chelatococcaceae</taxon>
        <taxon>Chelatococcus</taxon>
    </lineage>
</organism>
<feature type="transmembrane region" description="Helical" evidence="1">
    <location>
        <begin position="27"/>
        <end position="44"/>
    </location>
</feature>